<dbReference type="AlphaFoldDB" id="L7JYC9"/>
<dbReference type="OrthoDB" id="10342210at2759"/>
<keyword evidence="1" id="KW-0472">Membrane</keyword>
<evidence type="ECO:0000256" key="1">
    <source>
        <dbReference type="SAM" id="Phobius"/>
    </source>
</evidence>
<accession>L7JYC9</accession>
<keyword evidence="3" id="KW-1185">Reference proteome</keyword>
<organism evidence="2 3">
    <name type="scientific">Trachipleistophora hominis</name>
    <name type="common">Microsporidian parasite</name>
    <dbReference type="NCBI Taxonomy" id="72359"/>
    <lineage>
        <taxon>Eukaryota</taxon>
        <taxon>Fungi</taxon>
        <taxon>Fungi incertae sedis</taxon>
        <taxon>Microsporidia</taxon>
        <taxon>Pleistophoridae</taxon>
        <taxon>Trachipleistophora</taxon>
    </lineage>
</organism>
<dbReference type="VEuPathDB" id="MicrosporidiaDB:THOM_0691"/>
<dbReference type="Proteomes" id="UP000011185">
    <property type="component" value="Unassembled WGS sequence"/>
</dbReference>
<feature type="transmembrane region" description="Helical" evidence="1">
    <location>
        <begin position="12"/>
        <end position="33"/>
    </location>
</feature>
<keyword evidence="1" id="KW-0812">Transmembrane</keyword>
<protein>
    <submittedName>
        <fullName evidence="2">Uncharacterized protein</fullName>
    </submittedName>
</protein>
<keyword evidence="1" id="KW-1133">Transmembrane helix</keyword>
<evidence type="ECO:0000313" key="2">
    <source>
        <dbReference type="EMBL" id="ELQ76315.1"/>
    </source>
</evidence>
<dbReference type="EMBL" id="JH993855">
    <property type="protein sequence ID" value="ELQ76315.1"/>
    <property type="molecule type" value="Genomic_DNA"/>
</dbReference>
<dbReference type="InParanoid" id="L7JYC9"/>
<name>L7JYC9_TRAHO</name>
<gene>
    <name evidence="2" type="ORF">THOM_0691</name>
</gene>
<dbReference type="OMA" id="VCCAVRD"/>
<sequence length="245" mass="28931">MMPFKMVTREKIIKSTYYQFILIIIIIVLTITINKYFKYLLGLVFLNMSILFFQFIGACQRNEADRDVPRKKIERPRRITKKQNEKVQQKEIADDNSINDINLSLKESTQRAGIPDLPVMRRGFEKFIVQYVIPVSKSNVDDSIDSTDVSNYDIVDNLVKHGFISYDRKKPEHRRVMYVMLRRVFGERGIVVHPECMVYCYVNKERMESWGDPVLAYLFMVCCAVRDGNEWFDKKGMHFLDELLT</sequence>
<dbReference type="HOGENOM" id="CLU_1157143_0_0_1"/>
<reference evidence="2 3" key="1">
    <citation type="journal article" date="2012" name="PLoS Pathog.">
        <title>The genome of the obligate intracellular parasite Trachipleistophora hominis: new insights into microsporidian genome dynamics and reductive evolution.</title>
        <authorList>
            <person name="Heinz E."/>
            <person name="Williams T.A."/>
            <person name="Nakjang S."/>
            <person name="Noel C.J."/>
            <person name="Swan D.C."/>
            <person name="Goldberg A.V."/>
            <person name="Harris S.R."/>
            <person name="Weinmaier T."/>
            <person name="Markert S."/>
            <person name="Becher D."/>
            <person name="Bernhardt J."/>
            <person name="Dagan T."/>
            <person name="Hacker C."/>
            <person name="Lucocq J.M."/>
            <person name="Schweder T."/>
            <person name="Rattei T."/>
            <person name="Hall N."/>
            <person name="Hirt R.P."/>
            <person name="Embley T.M."/>
        </authorList>
    </citation>
    <scope>NUCLEOTIDE SEQUENCE [LARGE SCALE GENOMIC DNA]</scope>
</reference>
<feature type="transmembrane region" description="Helical" evidence="1">
    <location>
        <begin position="39"/>
        <end position="59"/>
    </location>
</feature>
<evidence type="ECO:0000313" key="3">
    <source>
        <dbReference type="Proteomes" id="UP000011185"/>
    </source>
</evidence>
<proteinExistence type="predicted"/>